<feature type="domain" description="Sulfatase N-terminal" evidence="3">
    <location>
        <begin position="7"/>
        <end position="348"/>
    </location>
</feature>
<evidence type="ECO:0000256" key="1">
    <source>
        <dbReference type="ARBA" id="ARBA00008779"/>
    </source>
</evidence>
<organism evidence="4 5">
    <name type="scientific">Blautia hansenii</name>
    <name type="common">Ruminococcus hansenii</name>
    <dbReference type="NCBI Taxonomy" id="1322"/>
    <lineage>
        <taxon>Bacteria</taxon>
        <taxon>Bacillati</taxon>
        <taxon>Bacillota</taxon>
        <taxon>Clostridia</taxon>
        <taxon>Lachnospirales</taxon>
        <taxon>Lachnospiraceae</taxon>
        <taxon>Blautia</taxon>
    </lineage>
</organism>
<dbReference type="InterPro" id="IPR017850">
    <property type="entry name" value="Alkaline_phosphatase_core_sf"/>
</dbReference>
<sequence>MEKKRYNVLFIQVDQWGEKFLNFTGNDKIMTPTINQLARDGVTYSNCYSTCPVCIPARRSLMTGLFPKAHGDRVYSDRMKMPSVTTLAEAFHQAGYHTMAVGKLHVYPQRNRIGFQDVILQEEGRYEFGGPDDYQIWLGENGYIGQEFLHGMGNNTYYTRTWPLGENAHPTTWATGQMVKQIKRRDPEKPAFFYLSYTFPHPPLVPLSEYWNMYSDQDIQEPEYGDWEDESFIFKELMEAARYYSHKEMIRAKKAYYAQCTHIDHQIRLVIGALKEEGILDDTILVFTSDHGEMLFDHGMVGKRTFYENSAHIPLIFSGKPIVDIRGRIDDRIACLEDIMPTLLDLCNIQVPDTVEGRSLFEKERRDFLYGEISEGYRATRMIRMENYKLIYYPYGNKIQIFDILQDKNELHDLSDKDEFKNVKEEMLIRLCSSLYGKDRDEWIKNGKLVGLETPDYKERGDYTLSNQRGLHWPI</sequence>
<dbReference type="EMBL" id="JAAITA010000010">
    <property type="protein sequence ID" value="NSJ86281.1"/>
    <property type="molecule type" value="Genomic_DNA"/>
</dbReference>
<keyword evidence="5" id="KW-1185">Reference proteome</keyword>
<dbReference type="Proteomes" id="UP000822142">
    <property type="component" value="Unassembled WGS sequence"/>
</dbReference>
<comment type="similarity">
    <text evidence="1">Belongs to the sulfatase family.</text>
</comment>
<dbReference type="RefSeq" id="WP_173749302.1">
    <property type="nucleotide sequence ID" value="NZ_JAAITA010000010.1"/>
</dbReference>
<dbReference type="PANTHER" id="PTHR42693:SF53">
    <property type="entry name" value="ENDO-4-O-SULFATASE"/>
    <property type="match status" value="1"/>
</dbReference>
<evidence type="ECO:0000259" key="3">
    <source>
        <dbReference type="Pfam" id="PF00884"/>
    </source>
</evidence>
<dbReference type="InterPro" id="IPR000917">
    <property type="entry name" value="Sulfatase_N"/>
</dbReference>
<accession>A0ABX2I745</accession>
<name>A0ABX2I745_BLAHA</name>
<dbReference type="InterPro" id="IPR050738">
    <property type="entry name" value="Sulfatase"/>
</dbReference>
<dbReference type="Pfam" id="PF00884">
    <property type="entry name" value="Sulfatase"/>
    <property type="match status" value="1"/>
</dbReference>
<dbReference type="SUPFAM" id="SSF53649">
    <property type="entry name" value="Alkaline phosphatase-like"/>
    <property type="match status" value="1"/>
</dbReference>
<reference evidence="4 5" key="1">
    <citation type="journal article" date="2020" name="Cell Host Microbe">
        <title>Functional and Genomic Variation between Human-Derived Isolates of Lachnospiraceae Reveals Inter- and Intra-Species Diversity.</title>
        <authorList>
            <person name="Sorbara M.T."/>
            <person name="Littmann E.R."/>
            <person name="Fontana E."/>
            <person name="Moody T.U."/>
            <person name="Kohout C.E."/>
            <person name="Gjonbalaj M."/>
            <person name="Eaton V."/>
            <person name="Seok R."/>
            <person name="Leiner I.M."/>
            <person name="Pamer E.G."/>
        </authorList>
    </citation>
    <scope>NUCLEOTIDE SEQUENCE [LARGE SCALE GENOMIC DNA]</scope>
    <source>
        <strain evidence="4 5">MSK.15.26</strain>
    </source>
</reference>
<comment type="caution">
    <text evidence="4">The sequence shown here is derived from an EMBL/GenBank/DDBJ whole genome shotgun (WGS) entry which is preliminary data.</text>
</comment>
<gene>
    <name evidence="4" type="ORF">G5A70_08905</name>
</gene>
<dbReference type="Gene3D" id="3.40.720.10">
    <property type="entry name" value="Alkaline Phosphatase, subunit A"/>
    <property type="match status" value="1"/>
</dbReference>
<dbReference type="PANTHER" id="PTHR42693">
    <property type="entry name" value="ARYLSULFATASE FAMILY MEMBER"/>
    <property type="match status" value="1"/>
</dbReference>
<protein>
    <submittedName>
        <fullName evidence="4">Sulfatase-like hydrolase/transferase</fullName>
    </submittedName>
</protein>
<evidence type="ECO:0000256" key="2">
    <source>
        <dbReference type="ARBA" id="ARBA00022801"/>
    </source>
</evidence>
<keyword evidence="2" id="KW-0378">Hydrolase</keyword>
<evidence type="ECO:0000313" key="4">
    <source>
        <dbReference type="EMBL" id="NSJ86281.1"/>
    </source>
</evidence>
<evidence type="ECO:0000313" key="5">
    <source>
        <dbReference type="Proteomes" id="UP000822142"/>
    </source>
</evidence>
<proteinExistence type="inferred from homology"/>